<feature type="coiled-coil region" evidence="1">
    <location>
        <begin position="97"/>
        <end position="124"/>
    </location>
</feature>
<dbReference type="Pfam" id="PF07676">
    <property type="entry name" value="PD40"/>
    <property type="match status" value="1"/>
</dbReference>
<dbReference type="RefSeq" id="WP_301189494.1">
    <property type="nucleotide sequence ID" value="NZ_JAPDPJ010000008.1"/>
</dbReference>
<proteinExistence type="predicted"/>
<protein>
    <recommendedName>
        <fullName evidence="4">Tetratricopeptide repeat protein</fullName>
    </recommendedName>
</protein>
<dbReference type="Pfam" id="PF13181">
    <property type="entry name" value="TPR_8"/>
    <property type="match status" value="1"/>
</dbReference>
<dbReference type="SUPFAM" id="SSF82171">
    <property type="entry name" value="DPP6 N-terminal domain-like"/>
    <property type="match status" value="1"/>
</dbReference>
<gene>
    <name evidence="2" type="ORF">OM075_05555</name>
</gene>
<evidence type="ECO:0000313" key="2">
    <source>
        <dbReference type="EMBL" id="MCW3785922.1"/>
    </source>
</evidence>
<sequence>MRYCSIIILFIFSFLLPVSLISQIKEIKKADECFYNFNYKKAIKLYKQLEEKGEAMYYVTHRIGDCYRHLGDSENSVKWYLKAKDYPDVDFSTYLILSQELKKLQRYEEANQFLKQYNELEEIENSGTLLTKSKLELLKRDSSNFKIFNLPINTESSEIGPAIYDNKLVFCSNKGEITALKRSDIRDGSSFYKLYTSKINDHLSLTEPKPFSKQLLSKYNDGPIAFNTENDIAFLTRNMIHKDNKSSYLNVYVAYKNKGKWQRKMMPIPLRQTNFSLMHAFLTKDETRFFFVSDMDGGYGGLDIYYSYYKNGFLSPPVNLGPNVNSSGNEMFPFVSDDNILYYSSDKQGSLGGMDIFFALPEGETYSSSFNMGYPINTSDDDFGLIYYENNKLGYFVSNRDGGKGKDDIYAFEQKVNYNYTHYMGKVVSSQESTIVSNAIVNIYQDSDLIITTTTDSKGEFSFYADSKQDLLIEIKKRFFETFNSKLENIAQSEKNGYSVQVVLKAY</sequence>
<evidence type="ECO:0000256" key="1">
    <source>
        <dbReference type="SAM" id="Coils"/>
    </source>
</evidence>
<keyword evidence="3" id="KW-1185">Reference proteome</keyword>
<dbReference type="SUPFAM" id="SSF49478">
    <property type="entry name" value="Cna protein B-type domain"/>
    <property type="match status" value="1"/>
</dbReference>
<keyword evidence="1" id="KW-0175">Coiled coil</keyword>
<dbReference type="Gene3D" id="1.25.40.10">
    <property type="entry name" value="Tetratricopeptide repeat domain"/>
    <property type="match status" value="1"/>
</dbReference>
<dbReference type="AlphaFoldDB" id="A0AAE3M325"/>
<evidence type="ECO:0008006" key="4">
    <source>
        <dbReference type="Google" id="ProtNLM"/>
    </source>
</evidence>
<reference evidence="2" key="1">
    <citation type="submission" date="2022-10" db="EMBL/GenBank/DDBJ databases">
        <authorList>
            <person name="Yu W.X."/>
        </authorList>
    </citation>
    <scope>NUCLEOTIDE SEQUENCE</scope>
    <source>
        <strain evidence="2">AAT</strain>
    </source>
</reference>
<organism evidence="2 3">
    <name type="scientific">Plebeiibacterium sediminum</name>
    <dbReference type="NCBI Taxonomy" id="2992112"/>
    <lineage>
        <taxon>Bacteria</taxon>
        <taxon>Pseudomonadati</taxon>
        <taxon>Bacteroidota</taxon>
        <taxon>Bacteroidia</taxon>
        <taxon>Marinilabiliales</taxon>
        <taxon>Marinilabiliaceae</taxon>
        <taxon>Plebeiibacterium</taxon>
    </lineage>
</organism>
<accession>A0AAE3M325</accession>
<dbReference type="InterPro" id="IPR011990">
    <property type="entry name" value="TPR-like_helical_dom_sf"/>
</dbReference>
<dbReference type="Proteomes" id="UP001209229">
    <property type="component" value="Unassembled WGS sequence"/>
</dbReference>
<comment type="caution">
    <text evidence="2">The sequence shown here is derived from an EMBL/GenBank/DDBJ whole genome shotgun (WGS) entry which is preliminary data.</text>
</comment>
<dbReference type="EMBL" id="JAPDPJ010000008">
    <property type="protein sequence ID" value="MCW3785922.1"/>
    <property type="molecule type" value="Genomic_DNA"/>
</dbReference>
<dbReference type="SUPFAM" id="SSF48452">
    <property type="entry name" value="TPR-like"/>
    <property type="match status" value="1"/>
</dbReference>
<dbReference type="InterPro" id="IPR011659">
    <property type="entry name" value="WD40"/>
</dbReference>
<dbReference type="InterPro" id="IPR019734">
    <property type="entry name" value="TPR_rpt"/>
</dbReference>
<name>A0AAE3M325_9BACT</name>
<evidence type="ECO:0000313" key="3">
    <source>
        <dbReference type="Proteomes" id="UP001209229"/>
    </source>
</evidence>